<reference evidence="3" key="2">
    <citation type="submission" date="2017-09" db="EMBL/GenBank/DDBJ databases">
        <title>FDA dAtabase for Regulatory Grade micrObial Sequences (FDA-ARGOS): Supporting development and validation of Infectious Disease Dx tests.</title>
        <authorList>
            <person name="Minogue T."/>
            <person name="Wolcott M."/>
            <person name="Wasieloski L."/>
            <person name="Aguilar W."/>
            <person name="Moore D."/>
            <person name="Tallon L."/>
            <person name="Sadzewicz L."/>
            <person name="Ott S."/>
            <person name="Zhao X."/>
            <person name="Nagaraj S."/>
            <person name="Vavikolanu K."/>
            <person name="Aluvathingal J."/>
            <person name="Nadendla S."/>
            <person name="Sichtig H."/>
        </authorList>
    </citation>
    <scope>NUCLEOTIDE SEQUENCE [LARGE SCALE GENOMIC DNA]</scope>
    <source>
        <strain evidence="3">FDAARGOS_387</strain>
    </source>
</reference>
<gene>
    <name evidence="1" type="ORF">CRN84_23115</name>
    <name evidence="2" type="ORF">NCTC12282_06276</name>
</gene>
<reference evidence="2 4" key="3">
    <citation type="submission" date="2019-03" db="EMBL/GenBank/DDBJ databases">
        <authorList>
            <consortium name="Pathogen Informatics"/>
        </authorList>
    </citation>
    <scope>NUCLEOTIDE SEQUENCE [LARGE SCALE GENOMIC DNA]</scope>
    <source>
        <strain evidence="2 4">NCTC12282</strain>
    </source>
</reference>
<accession>A0A2C6DU57</accession>
<dbReference type="Proteomes" id="UP000373449">
    <property type="component" value="Unassembled WGS sequence"/>
</dbReference>
<reference evidence="1" key="1">
    <citation type="submission" date="2017-09" db="EMBL/GenBank/DDBJ databases">
        <title>FDA dAtabase for Regulatory Grade micrObial Sequences (FDA-ARGOS): Supporting development and validation of Infectious Disease Dx tests.</title>
        <authorList>
            <person name="Minogue T."/>
            <person name="Wolcott M."/>
            <person name="Wasieloski L."/>
            <person name="Aguilar W."/>
            <person name="Moore D."/>
            <person name="Tallon L.J."/>
            <person name="Sadzewicz L."/>
            <person name="Ott S."/>
            <person name="Zhao X."/>
            <person name="Nagaraj S."/>
            <person name="Vavikolanu K."/>
            <person name="Aluvathingal J."/>
            <person name="Nadendla S."/>
            <person name="Sichtig H."/>
        </authorList>
    </citation>
    <scope>NUCLEOTIDE SEQUENCE</scope>
    <source>
        <strain evidence="1">FDAARGOS_387</strain>
    </source>
</reference>
<dbReference type="EMBL" id="CAADJA010000002">
    <property type="protein sequence ID" value="VFS53065.1"/>
    <property type="molecule type" value="Genomic_DNA"/>
</dbReference>
<evidence type="ECO:0000313" key="1">
    <source>
        <dbReference type="EMBL" id="PHI32005.1"/>
    </source>
</evidence>
<sequence>MATTITSVVESFEYFFHSLYRTQFVKTLRLNECNERELLPLVRCYLLGCFADDVSPEVKGALPGTITGNGYIDFLIDDVAVEFAVRKPSASKSNVGATVNETEMKKLMKYDGKALLVLFDFSTTPYTEAQIDAFRNWPSLGKGNHKKSSFNVAYFYVEKRRPLTLRKITKNIRIN</sequence>
<organism evidence="1 3">
    <name type="scientific">Budvicia aquatica</name>
    <dbReference type="NCBI Taxonomy" id="82979"/>
    <lineage>
        <taxon>Bacteria</taxon>
        <taxon>Pseudomonadati</taxon>
        <taxon>Pseudomonadota</taxon>
        <taxon>Gammaproteobacteria</taxon>
        <taxon>Enterobacterales</taxon>
        <taxon>Budviciaceae</taxon>
        <taxon>Budvicia</taxon>
    </lineage>
</organism>
<evidence type="ECO:0000313" key="3">
    <source>
        <dbReference type="Proteomes" id="UP000224974"/>
    </source>
</evidence>
<dbReference type="STRING" id="1111728.GCA_000427805_04065"/>
<evidence type="ECO:0000313" key="4">
    <source>
        <dbReference type="Proteomes" id="UP000373449"/>
    </source>
</evidence>
<dbReference type="AlphaFoldDB" id="A0A2C6DU57"/>
<name>A0A2C6DU57_9GAMM</name>
<protein>
    <submittedName>
        <fullName evidence="1">Uncharacterized protein</fullName>
    </submittedName>
</protein>
<dbReference type="EMBL" id="PDDX01000001">
    <property type="protein sequence ID" value="PHI32005.1"/>
    <property type="molecule type" value="Genomic_DNA"/>
</dbReference>
<keyword evidence="3" id="KW-1185">Reference proteome</keyword>
<dbReference type="RefSeq" id="WP_029095922.1">
    <property type="nucleotide sequence ID" value="NZ_CAADJA010000002.1"/>
</dbReference>
<dbReference type="OrthoDB" id="6430329at2"/>
<dbReference type="Proteomes" id="UP000224974">
    <property type="component" value="Unassembled WGS sequence"/>
</dbReference>
<proteinExistence type="predicted"/>
<evidence type="ECO:0000313" key="2">
    <source>
        <dbReference type="EMBL" id="VFS53065.1"/>
    </source>
</evidence>